<dbReference type="InterPro" id="IPR005066">
    <property type="entry name" value="MoCF_OxRdtse_dimer"/>
</dbReference>
<evidence type="ECO:0000313" key="7">
    <source>
        <dbReference type="EMBL" id="BAU90618.1"/>
    </source>
</evidence>
<comment type="cofactor">
    <cofactor evidence="1">
        <name>Mo-molybdopterin</name>
        <dbReference type="ChEBI" id="CHEBI:71302"/>
    </cofactor>
</comment>
<evidence type="ECO:0000256" key="4">
    <source>
        <dbReference type="ARBA" id="ARBA00023002"/>
    </source>
</evidence>
<dbReference type="InterPro" id="IPR006311">
    <property type="entry name" value="TAT_signal"/>
</dbReference>
<dbReference type="PANTHER" id="PTHR19372">
    <property type="entry name" value="SULFITE REDUCTASE"/>
    <property type="match status" value="1"/>
</dbReference>
<dbReference type="RefSeq" id="WP_096484929.1">
    <property type="nucleotide sequence ID" value="NZ_AP014809.1"/>
</dbReference>
<keyword evidence="4" id="KW-0560">Oxidoreductase</keyword>
<dbReference type="Gene3D" id="3.90.420.10">
    <property type="entry name" value="Oxidoreductase, molybdopterin-binding domain"/>
    <property type="match status" value="1"/>
</dbReference>
<protein>
    <submittedName>
        <fullName evidence="7">Molybdopterin binding oxidoreductase</fullName>
    </submittedName>
</protein>
<dbReference type="PANTHER" id="PTHR19372:SF7">
    <property type="entry name" value="SULFITE OXIDASE, MITOCHONDRIAL"/>
    <property type="match status" value="1"/>
</dbReference>
<evidence type="ECO:0000256" key="3">
    <source>
        <dbReference type="ARBA" id="ARBA00022723"/>
    </source>
</evidence>
<keyword evidence="3" id="KW-0479">Metal-binding</keyword>
<dbReference type="GO" id="GO:0030151">
    <property type="term" value="F:molybdenum ion binding"/>
    <property type="evidence" value="ECO:0007669"/>
    <property type="project" value="InterPro"/>
</dbReference>
<dbReference type="FunFam" id="3.90.420.10:FF:000007">
    <property type="entry name" value="Sulfite:cytochrome c oxidoreductase subunit A"/>
    <property type="match status" value="1"/>
</dbReference>
<dbReference type="AlphaFoldDB" id="A0A161JM05"/>
<evidence type="ECO:0000259" key="6">
    <source>
        <dbReference type="Pfam" id="PF03404"/>
    </source>
</evidence>
<dbReference type="InterPro" id="IPR036374">
    <property type="entry name" value="OxRdtase_Mopterin-bd_sf"/>
</dbReference>
<feature type="domain" description="Oxidoreductase molybdopterin-binding" evidence="5">
    <location>
        <begin position="91"/>
        <end position="261"/>
    </location>
</feature>
<dbReference type="InterPro" id="IPR014756">
    <property type="entry name" value="Ig_E-set"/>
</dbReference>
<dbReference type="PROSITE" id="PS51318">
    <property type="entry name" value="TAT"/>
    <property type="match status" value="1"/>
</dbReference>
<dbReference type="OrthoDB" id="9778777at2"/>
<dbReference type="SUPFAM" id="SSF81296">
    <property type="entry name" value="E set domains"/>
    <property type="match status" value="1"/>
</dbReference>
<dbReference type="Proteomes" id="UP000218288">
    <property type="component" value="Chromosome"/>
</dbReference>
<keyword evidence="2" id="KW-0500">Molybdenum</keyword>
<dbReference type="GO" id="GO:0008482">
    <property type="term" value="F:sulfite oxidase activity"/>
    <property type="evidence" value="ECO:0007669"/>
    <property type="project" value="TreeGrafter"/>
</dbReference>
<proteinExistence type="predicted"/>
<evidence type="ECO:0000259" key="5">
    <source>
        <dbReference type="Pfam" id="PF00174"/>
    </source>
</evidence>
<name>A0A161JM05_9HYPH</name>
<dbReference type="GO" id="GO:0043546">
    <property type="term" value="F:molybdopterin cofactor binding"/>
    <property type="evidence" value="ECO:0007669"/>
    <property type="project" value="TreeGrafter"/>
</dbReference>
<evidence type="ECO:0000313" key="8">
    <source>
        <dbReference type="Proteomes" id="UP000218288"/>
    </source>
</evidence>
<evidence type="ECO:0000256" key="1">
    <source>
        <dbReference type="ARBA" id="ARBA00001924"/>
    </source>
</evidence>
<gene>
    <name evidence="7" type="ORF">MPPM_2013</name>
</gene>
<dbReference type="GO" id="GO:0020037">
    <property type="term" value="F:heme binding"/>
    <property type="evidence" value="ECO:0007669"/>
    <property type="project" value="TreeGrafter"/>
</dbReference>
<organism evidence="7 8">
    <name type="scientific">Methylorubrum populi</name>
    <dbReference type="NCBI Taxonomy" id="223967"/>
    <lineage>
        <taxon>Bacteria</taxon>
        <taxon>Pseudomonadati</taxon>
        <taxon>Pseudomonadota</taxon>
        <taxon>Alphaproteobacteria</taxon>
        <taxon>Hyphomicrobiales</taxon>
        <taxon>Methylobacteriaceae</taxon>
        <taxon>Methylorubrum</taxon>
    </lineage>
</organism>
<sequence>MLDRRDLIRRAGLTALAGLGGGSFASLRALAGDTTTLPFGNGERPLVAYPGKRPLLQMTARPPQLETPFSVFDEGAITPNDAFFVRYHLADIPTEIDPETYRVAIKGHVEKEVSLSLADLKAMPTTEIVAVNQCSGNSRGFFEPRMAGGQLANGAMGCARWTGVPLKAVLDKAGVKAGAVEVAFTGLDGPVIPETPDFAKSLKLDHARDGQVMLAWGMNGQDLPWLNGYPLRLVVPGFYGTYWVKHLESISVLDKSFDGFWMQKAYRIPDNDCACTQPGKAADKTVPINRFTVRSFLTNLTDGADVKAGRTPLRGIAFDGGSGIKSVAVSTDNGKTWAEARLGQDLGPYAFRPWTLDAELSQGAHAIRVRATANDGASQPMEPRWNPAGYLRNVVETTRVRAA</sequence>
<reference evidence="7 8" key="1">
    <citation type="journal article" date="2016" name="Genome Announc.">
        <title>Complete Genome Sequence of Methylobacterium populi P-1M, Isolated from Pink-Pigmented Household Biofilm.</title>
        <authorList>
            <person name="Morohoshi T."/>
            <person name="Ikeda T."/>
        </authorList>
    </citation>
    <scope>NUCLEOTIDE SEQUENCE [LARGE SCALE GENOMIC DNA]</scope>
    <source>
        <strain evidence="7 8">P-1M</strain>
    </source>
</reference>
<dbReference type="Pfam" id="PF00174">
    <property type="entry name" value="Oxidored_molyb"/>
    <property type="match status" value="1"/>
</dbReference>
<accession>A0A161JM05</accession>
<dbReference type="GO" id="GO:0006790">
    <property type="term" value="P:sulfur compound metabolic process"/>
    <property type="evidence" value="ECO:0007669"/>
    <property type="project" value="TreeGrafter"/>
</dbReference>
<evidence type="ECO:0000256" key="2">
    <source>
        <dbReference type="ARBA" id="ARBA00022505"/>
    </source>
</evidence>
<dbReference type="EMBL" id="AP014809">
    <property type="protein sequence ID" value="BAU90618.1"/>
    <property type="molecule type" value="Genomic_DNA"/>
</dbReference>
<dbReference type="Gene3D" id="2.60.40.650">
    <property type="match status" value="1"/>
</dbReference>
<dbReference type="InterPro" id="IPR000572">
    <property type="entry name" value="OxRdtase_Mopterin-bd_dom"/>
</dbReference>
<dbReference type="SUPFAM" id="SSF56524">
    <property type="entry name" value="Oxidoreductase molybdopterin-binding domain"/>
    <property type="match status" value="1"/>
</dbReference>
<dbReference type="PRINTS" id="PR00407">
    <property type="entry name" value="EUMOPTERIN"/>
</dbReference>
<feature type="domain" description="Moybdenum cofactor oxidoreductase dimerisation" evidence="6">
    <location>
        <begin position="288"/>
        <end position="394"/>
    </location>
</feature>
<dbReference type="InterPro" id="IPR008335">
    <property type="entry name" value="Mopterin_OxRdtase_euk"/>
</dbReference>
<dbReference type="Pfam" id="PF03404">
    <property type="entry name" value="Mo-co_dimer"/>
    <property type="match status" value="1"/>
</dbReference>